<dbReference type="Proteomes" id="UP000215738">
    <property type="component" value="Unassembled WGS sequence"/>
</dbReference>
<dbReference type="NCBIfam" id="TIGR01641">
    <property type="entry name" value="phageSPP1_gp7"/>
    <property type="match status" value="1"/>
</dbReference>
<dbReference type="Proteomes" id="UP000254507">
    <property type="component" value="Unassembled WGS sequence"/>
</dbReference>
<sequence length="336" mass="38774">MLAVNIFEKELHRSALAKATTIACLSSLEMTKDIYQSLENALREGKAFHQWKKALMGEFKRKGWVFTHDKKVSRGIDGNLLADPKTGEYFGTPRRLNTIYRVNMQAAYSAARYQRLRDNVDNRPYWQYSAVGDSRTRPAHLALNGKIYRYDDPFWSTFYPPNGFNCRCTVIALDERDLKRKGMSKPDESSAFLTEVERPADKNGGREKTMGFKLPDGSVRVADKGFDYNIGRLSYRPNLDLYPEKLAHQFAKTEISEEEFKLEYKRFENAYFLEKEKLGFTKMEKIKDKEEIILIQNLASMNFHFAAGRLSNKDVSLLKMSTATVWFSDQSLIKVG</sequence>
<dbReference type="InterPro" id="IPR006528">
    <property type="entry name" value="Phage_head_morphogenesis_dom"/>
</dbReference>
<gene>
    <name evidence="2" type="ORF">CFY87_03560</name>
    <name evidence="3" type="ORF">NCTC10851_01100</name>
</gene>
<feature type="domain" description="Phage head morphogenesis" evidence="1">
    <location>
        <begin position="33"/>
        <end position="171"/>
    </location>
</feature>
<dbReference type="InParanoid" id="A0A263HF93"/>
<evidence type="ECO:0000313" key="5">
    <source>
        <dbReference type="Proteomes" id="UP000254507"/>
    </source>
</evidence>
<dbReference type="AlphaFoldDB" id="A0A263HF93"/>
<protein>
    <submittedName>
        <fullName evidence="2 3">Phage head morphogenesis protein</fullName>
    </submittedName>
</protein>
<dbReference type="EMBL" id="UFSB01000001">
    <property type="protein sequence ID" value="SUU36096.1"/>
    <property type="molecule type" value="Genomic_DNA"/>
</dbReference>
<reference evidence="3 5" key="2">
    <citation type="submission" date="2018-06" db="EMBL/GenBank/DDBJ databases">
        <authorList>
            <consortium name="Pathogen Informatics"/>
            <person name="Doyle S."/>
        </authorList>
    </citation>
    <scope>NUCLEOTIDE SEQUENCE [LARGE SCALE GENOMIC DNA]</scope>
    <source>
        <strain evidence="3 5">NCTC10851</strain>
    </source>
</reference>
<evidence type="ECO:0000313" key="2">
    <source>
        <dbReference type="EMBL" id="OZN25236.1"/>
    </source>
</evidence>
<accession>A0A263HF93</accession>
<reference evidence="2 4" key="1">
    <citation type="submission" date="2017-07" db="EMBL/GenBank/DDBJ databases">
        <title>Virulence factors identified in Actinobacillus seminis.</title>
        <authorList>
            <person name="Negrete-Abascal E."/>
            <person name="Vaca-Pacheco S."/>
            <person name="Montes-Garcia F."/>
            <person name="Leyto-Gil A.M."/>
            <person name="Fragoso-Garcia E."/>
            <person name="Carvente-Garcia R."/>
            <person name="Perez-Agueros S."/>
            <person name="Castelan-Sanchez H.G."/>
            <person name="Garcia-Molina A."/>
            <person name="Villamar T.E."/>
            <person name="Vazquez-Cruz C."/>
        </authorList>
    </citation>
    <scope>NUCLEOTIDE SEQUENCE [LARGE SCALE GENOMIC DNA]</scope>
    <source>
        <strain evidence="2 4">ATCC 15768</strain>
    </source>
</reference>
<evidence type="ECO:0000313" key="3">
    <source>
        <dbReference type="EMBL" id="SUU36096.1"/>
    </source>
</evidence>
<proteinExistence type="predicted"/>
<evidence type="ECO:0000313" key="4">
    <source>
        <dbReference type="Proteomes" id="UP000215738"/>
    </source>
</evidence>
<dbReference type="OrthoDB" id="9813502at2"/>
<name>A0A263HF93_9PAST</name>
<evidence type="ECO:0000259" key="1">
    <source>
        <dbReference type="Pfam" id="PF04233"/>
    </source>
</evidence>
<dbReference type="Pfam" id="PF04233">
    <property type="entry name" value="Phage_Mu_F"/>
    <property type="match status" value="1"/>
</dbReference>
<keyword evidence="4" id="KW-1185">Reference proteome</keyword>
<dbReference type="EMBL" id="NLFK01000003">
    <property type="protein sequence ID" value="OZN25236.1"/>
    <property type="molecule type" value="Genomic_DNA"/>
</dbReference>
<organism evidence="3 5">
    <name type="scientific">Actinobacillus seminis</name>
    <dbReference type="NCBI Taxonomy" id="722"/>
    <lineage>
        <taxon>Bacteria</taxon>
        <taxon>Pseudomonadati</taxon>
        <taxon>Pseudomonadota</taxon>
        <taxon>Gammaproteobacteria</taxon>
        <taxon>Pasteurellales</taxon>
        <taxon>Pasteurellaceae</taxon>
        <taxon>Actinobacillus</taxon>
    </lineage>
</organism>